<proteinExistence type="predicted"/>
<protein>
    <submittedName>
        <fullName evidence="1">Uncharacterized protein</fullName>
    </submittedName>
</protein>
<accession>A0A0F7VSL0</accession>
<name>A0A0F7VSL0_STRLW</name>
<dbReference type="KEGG" id="sle:sle_10090"/>
<reference evidence="1 2" key="1">
    <citation type="submission" date="2015-02" db="EMBL/GenBank/DDBJ databases">
        <authorList>
            <person name="Gomez-Escribano P.J."/>
        </authorList>
    </citation>
    <scope>NUCLEOTIDE SEQUENCE [LARGE SCALE GENOMIC DNA]</scope>
    <source>
        <strain evidence="2">C34 (DSM 42122 / NRRL B-24963)</strain>
    </source>
</reference>
<evidence type="ECO:0000313" key="1">
    <source>
        <dbReference type="EMBL" id="CQR60472.1"/>
    </source>
</evidence>
<gene>
    <name evidence="1" type="primary">sle_10090</name>
</gene>
<organism evidence="1 2">
    <name type="scientific">Streptomyces leeuwenhoekii</name>
    <dbReference type="NCBI Taxonomy" id="1437453"/>
    <lineage>
        <taxon>Bacteria</taxon>
        <taxon>Bacillati</taxon>
        <taxon>Actinomycetota</taxon>
        <taxon>Actinomycetes</taxon>
        <taxon>Kitasatosporales</taxon>
        <taxon>Streptomycetaceae</taxon>
        <taxon>Streptomyces</taxon>
    </lineage>
</organism>
<evidence type="ECO:0000313" key="2">
    <source>
        <dbReference type="Proteomes" id="UP000035016"/>
    </source>
</evidence>
<dbReference type="Proteomes" id="UP000035016">
    <property type="component" value="Chromosome Chromosome"/>
</dbReference>
<dbReference type="EMBL" id="LN831790">
    <property type="protein sequence ID" value="CQR60472.1"/>
    <property type="molecule type" value="Genomic_DNA"/>
</dbReference>
<dbReference type="AlphaFoldDB" id="A0A0F7VSL0"/>
<sequence>MPSEDAAHPMPGRALLPADPVLRNPEQEVVAWACR</sequence>